<evidence type="ECO:0000313" key="3">
    <source>
        <dbReference type="Proteomes" id="UP000269945"/>
    </source>
</evidence>
<sequence length="90" mass="9349">GTTGFSLLRVFSTLCLLSVSASQSMWGRPVCKLAMPAGSSTAWNAGSNQIDRCPVTRPSVEGTTPSTTSLVKPGLGSMCPGLCLCIWSPQ</sequence>
<organism evidence="2 3">
    <name type="scientific">Gulo gulo</name>
    <name type="common">Wolverine</name>
    <name type="synonym">Gluton</name>
    <dbReference type="NCBI Taxonomy" id="48420"/>
    <lineage>
        <taxon>Eukaryota</taxon>
        <taxon>Metazoa</taxon>
        <taxon>Chordata</taxon>
        <taxon>Craniata</taxon>
        <taxon>Vertebrata</taxon>
        <taxon>Euteleostomi</taxon>
        <taxon>Mammalia</taxon>
        <taxon>Eutheria</taxon>
        <taxon>Laurasiatheria</taxon>
        <taxon>Carnivora</taxon>
        <taxon>Caniformia</taxon>
        <taxon>Musteloidea</taxon>
        <taxon>Mustelidae</taxon>
        <taxon>Guloninae</taxon>
        <taxon>Gulo</taxon>
    </lineage>
</organism>
<keyword evidence="3" id="KW-1185">Reference proteome</keyword>
<protein>
    <submittedName>
        <fullName evidence="2">Uncharacterized protein</fullName>
    </submittedName>
</protein>
<dbReference type="Proteomes" id="UP000269945">
    <property type="component" value="Unassembled WGS sequence"/>
</dbReference>
<comment type="caution">
    <text evidence="2">The sequence shown here is derived from an EMBL/GenBank/DDBJ whole genome shotgun (WGS) entry which is preliminary data.</text>
</comment>
<name>A0A9X9Q3P5_GULGU</name>
<feature type="signal peptide" evidence="1">
    <location>
        <begin position="1"/>
        <end position="22"/>
    </location>
</feature>
<accession>A0A9X9Q3P5</accession>
<dbReference type="AlphaFoldDB" id="A0A9X9Q3P5"/>
<evidence type="ECO:0000313" key="2">
    <source>
        <dbReference type="EMBL" id="VCX04426.1"/>
    </source>
</evidence>
<reference evidence="2 3" key="1">
    <citation type="submission" date="2018-10" db="EMBL/GenBank/DDBJ databases">
        <authorList>
            <person name="Ekblom R."/>
            <person name="Jareborg N."/>
        </authorList>
    </citation>
    <scope>NUCLEOTIDE SEQUENCE [LARGE SCALE GENOMIC DNA]</scope>
    <source>
        <tissue evidence="2">Muscle</tissue>
    </source>
</reference>
<gene>
    <name evidence="2" type="ORF">BN2614_LOCUS9</name>
</gene>
<feature type="chain" id="PRO_5040774013" evidence="1">
    <location>
        <begin position="23"/>
        <end position="90"/>
    </location>
</feature>
<keyword evidence="1" id="KW-0732">Signal</keyword>
<proteinExistence type="predicted"/>
<evidence type="ECO:0000256" key="1">
    <source>
        <dbReference type="SAM" id="SignalP"/>
    </source>
</evidence>
<feature type="non-terminal residue" evidence="2">
    <location>
        <position position="1"/>
    </location>
</feature>
<dbReference type="EMBL" id="CYRY02030526">
    <property type="protein sequence ID" value="VCX04426.1"/>
    <property type="molecule type" value="Genomic_DNA"/>
</dbReference>